<dbReference type="AlphaFoldDB" id="A0A2P8ER18"/>
<evidence type="ECO:0000259" key="2">
    <source>
        <dbReference type="Pfam" id="PF01425"/>
    </source>
</evidence>
<sequence>MMREPLQPTVVDRECVAAVEYAADLCKELGHEVIEAAPNIDTRALSRASGVLSVVSLANKIRLREAQIGRAVVESDIERGNWEMLRWGRQVPATDYMRSLEMIQRAEHEMTAFMAQYDLILSPTIARTPPKIGSVILSRPLEEFGPMAYRMAAFASLYNITGQPAMSVPLFWTEGNMPVGVMFAGRYGQDRMLYRIAAQLEKAKPWFARVPEI</sequence>
<reference evidence="3 4" key="1">
    <citation type="submission" date="2018-03" db="EMBL/GenBank/DDBJ databases">
        <title>Genomic Encyclopedia of Archaeal and Bacterial Type Strains, Phase II (KMG-II): from individual species to whole genera.</title>
        <authorList>
            <person name="Goeker M."/>
        </authorList>
    </citation>
    <scope>NUCLEOTIDE SEQUENCE [LARGE SCALE GENOMIC DNA]</scope>
    <source>
        <strain evidence="3 4">DSM 17586</strain>
    </source>
</reference>
<keyword evidence="4" id="KW-1185">Reference proteome</keyword>
<evidence type="ECO:0000313" key="3">
    <source>
        <dbReference type="EMBL" id="PSL11911.1"/>
    </source>
</evidence>
<dbReference type="Gene3D" id="3.90.1300.10">
    <property type="entry name" value="Amidase signature (AS) domain"/>
    <property type="match status" value="1"/>
</dbReference>
<name>A0A2P8ER18_9GAMM</name>
<dbReference type="SUPFAM" id="SSF75304">
    <property type="entry name" value="Amidase signature (AS) enzymes"/>
    <property type="match status" value="1"/>
</dbReference>
<dbReference type="InterPro" id="IPR000120">
    <property type="entry name" value="Amidase"/>
</dbReference>
<protein>
    <submittedName>
        <fullName evidence="3">Amidase</fullName>
    </submittedName>
</protein>
<organism evidence="3 4">
    <name type="scientific">Marinobacterium halophilum</name>
    <dbReference type="NCBI Taxonomy" id="267374"/>
    <lineage>
        <taxon>Bacteria</taxon>
        <taxon>Pseudomonadati</taxon>
        <taxon>Pseudomonadota</taxon>
        <taxon>Gammaproteobacteria</taxon>
        <taxon>Oceanospirillales</taxon>
        <taxon>Oceanospirillaceae</taxon>
        <taxon>Marinobacterium</taxon>
    </lineage>
</organism>
<dbReference type="EMBL" id="PYGI01000021">
    <property type="protein sequence ID" value="PSL11911.1"/>
    <property type="molecule type" value="Genomic_DNA"/>
</dbReference>
<proteinExistence type="inferred from homology"/>
<dbReference type="InterPro" id="IPR023631">
    <property type="entry name" value="Amidase_dom"/>
</dbReference>
<dbReference type="GO" id="GO:0003824">
    <property type="term" value="F:catalytic activity"/>
    <property type="evidence" value="ECO:0007669"/>
    <property type="project" value="InterPro"/>
</dbReference>
<comment type="caution">
    <text evidence="3">The sequence shown here is derived from an EMBL/GenBank/DDBJ whole genome shotgun (WGS) entry which is preliminary data.</text>
</comment>
<feature type="domain" description="Amidase" evidence="2">
    <location>
        <begin position="10"/>
        <end position="193"/>
    </location>
</feature>
<dbReference type="Proteomes" id="UP000242133">
    <property type="component" value="Unassembled WGS sequence"/>
</dbReference>
<dbReference type="Pfam" id="PF01425">
    <property type="entry name" value="Amidase"/>
    <property type="match status" value="1"/>
</dbReference>
<dbReference type="PANTHER" id="PTHR11895:SF7">
    <property type="entry name" value="GLUTAMYL-TRNA(GLN) AMIDOTRANSFERASE SUBUNIT A, MITOCHONDRIAL"/>
    <property type="match status" value="1"/>
</dbReference>
<accession>A0A2P8ER18</accession>
<comment type="similarity">
    <text evidence="1">Belongs to the amidase family.</text>
</comment>
<evidence type="ECO:0000313" key="4">
    <source>
        <dbReference type="Proteomes" id="UP000242133"/>
    </source>
</evidence>
<evidence type="ECO:0000256" key="1">
    <source>
        <dbReference type="ARBA" id="ARBA00009199"/>
    </source>
</evidence>
<dbReference type="PANTHER" id="PTHR11895">
    <property type="entry name" value="TRANSAMIDASE"/>
    <property type="match status" value="1"/>
</dbReference>
<gene>
    <name evidence="3" type="ORF">CLV44_12119</name>
</gene>
<dbReference type="InterPro" id="IPR036928">
    <property type="entry name" value="AS_sf"/>
</dbReference>